<accession>A0A518HEG9</accession>
<proteinExistence type="predicted"/>
<geneLocation type="plasmid" evidence="2">
    <name>pelp_1</name>
</geneLocation>
<protein>
    <recommendedName>
        <fullName evidence="3">Metallo-beta-lactamase domain-containing protein</fullName>
    </recommendedName>
</protein>
<dbReference type="RefSeq" id="WP_145279469.1">
    <property type="nucleotide sequence ID" value="NZ_CP036427.1"/>
</dbReference>
<dbReference type="EMBL" id="CP036427">
    <property type="protein sequence ID" value="QDV39249.1"/>
    <property type="molecule type" value="Genomic_DNA"/>
</dbReference>
<evidence type="ECO:0008006" key="3">
    <source>
        <dbReference type="Google" id="ProtNLM"/>
    </source>
</evidence>
<evidence type="ECO:0000313" key="2">
    <source>
        <dbReference type="Proteomes" id="UP000317835"/>
    </source>
</evidence>
<dbReference type="Gene3D" id="3.60.15.10">
    <property type="entry name" value="Ribonuclease Z/Hydroxyacylglutathione hydrolase-like"/>
    <property type="match status" value="1"/>
</dbReference>
<name>A0A518HEG9_9BACT</name>
<reference evidence="1 2" key="1">
    <citation type="submission" date="2019-02" db="EMBL/GenBank/DDBJ databases">
        <title>Deep-cultivation of Planctomycetes and their phenomic and genomic characterization uncovers novel biology.</title>
        <authorList>
            <person name="Wiegand S."/>
            <person name="Jogler M."/>
            <person name="Boedeker C."/>
            <person name="Pinto D."/>
            <person name="Vollmers J."/>
            <person name="Rivas-Marin E."/>
            <person name="Kohn T."/>
            <person name="Peeters S.H."/>
            <person name="Heuer A."/>
            <person name="Rast P."/>
            <person name="Oberbeckmann S."/>
            <person name="Bunk B."/>
            <person name="Jeske O."/>
            <person name="Meyerdierks A."/>
            <person name="Storesund J.E."/>
            <person name="Kallscheuer N."/>
            <person name="Luecker S."/>
            <person name="Lage O.M."/>
            <person name="Pohl T."/>
            <person name="Merkel B.J."/>
            <person name="Hornburger P."/>
            <person name="Mueller R.-W."/>
            <person name="Bruemmer F."/>
            <person name="Labrenz M."/>
            <person name="Spormann A.M."/>
            <person name="Op den Camp H."/>
            <person name="Overmann J."/>
            <person name="Amann R."/>
            <person name="Jetten M.S.M."/>
            <person name="Mascher T."/>
            <person name="Medema M.H."/>
            <person name="Devos D.P."/>
            <person name="Kaster A.-K."/>
            <person name="Ovreas L."/>
            <person name="Rohde M."/>
            <person name="Galperin M.Y."/>
            <person name="Jogler C."/>
        </authorList>
    </citation>
    <scope>NUCLEOTIDE SEQUENCE [LARGE SCALE GENOMIC DNA]</scope>
    <source>
        <strain evidence="1 2">ElP</strain>
        <plasmid evidence="2">pelp_1</plasmid>
    </source>
</reference>
<dbReference type="InterPro" id="IPR036866">
    <property type="entry name" value="RibonucZ/Hydroxyglut_hydro"/>
</dbReference>
<organism evidence="1 2">
    <name type="scientific">Tautonia plasticadhaerens</name>
    <dbReference type="NCBI Taxonomy" id="2527974"/>
    <lineage>
        <taxon>Bacteria</taxon>
        <taxon>Pseudomonadati</taxon>
        <taxon>Planctomycetota</taxon>
        <taxon>Planctomycetia</taxon>
        <taxon>Isosphaerales</taxon>
        <taxon>Isosphaeraceae</taxon>
        <taxon>Tautonia</taxon>
    </lineage>
</organism>
<sequence>MVVDVLIEHDEQLIGPLIAFHAPGHTASYWPEAEALYLGDAVVTWPRFVLGWKGERGRPVRTLATGHGSPVLTEGGLRDLKRLLRTVG</sequence>
<evidence type="ECO:0000313" key="1">
    <source>
        <dbReference type="EMBL" id="QDV39249.1"/>
    </source>
</evidence>
<keyword evidence="1" id="KW-0614">Plasmid</keyword>
<dbReference type="Proteomes" id="UP000317835">
    <property type="component" value="Plasmid pElP_1"/>
</dbReference>
<dbReference type="SUPFAM" id="SSF56281">
    <property type="entry name" value="Metallo-hydrolase/oxidoreductase"/>
    <property type="match status" value="1"/>
</dbReference>
<dbReference type="AlphaFoldDB" id="A0A518HEG9"/>
<gene>
    <name evidence="1" type="ORF">ElP_72130</name>
</gene>
<dbReference type="KEGG" id="tpla:ElP_72130"/>
<dbReference type="OrthoDB" id="9761531at2"/>
<keyword evidence="2" id="KW-1185">Reference proteome</keyword>